<dbReference type="GO" id="GO:0004035">
    <property type="term" value="F:alkaline phosphatase activity"/>
    <property type="evidence" value="ECO:0007669"/>
    <property type="project" value="TreeGrafter"/>
</dbReference>
<protein>
    <submittedName>
        <fullName evidence="5">Alkaline phosphatase</fullName>
    </submittedName>
</protein>
<keyword evidence="3" id="KW-0479">Metal-binding</keyword>
<feature type="binding site" evidence="3">
    <location>
        <position position="293"/>
    </location>
    <ligand>
        <name>Zn(2+)</name>
        <dbReference type="ChEBI" id="CHEBI:29105"/>
        <label>2</label>
    </ligand>
</feature>
<dbReference type="Proteomes" id="UP000027821">
    <property type="component" value="Unassembled WGS sequence"/>
</dbReference>
<comment type="caution">
    <text evidence="5">The sequence shown here is derived from an EMBL/GenBank/DDBJ whole genome shotgun (WGS) entry which is preliminary data.</text>
</comment>
<gene>
    <name evidence="5" type="ORF">EL17_20195</name>
</gene>
<dbReference type="GO" id="GO:0046872">
    <property type="term" value="F:metal ion binding"/>
    <property type="evidence" value="ECO:0007669"/>
    <property type="project" value="UniProtKB-KW"/>
</dbReference>
<dbReference type="Pfam" id="PF13653">
    <property type="entry name" value="GDPD_2"/>
    <property type="match status" value="1"/>
</dbReference>
<dbReference type="eggNOG" id="COG1785">
    <property type="taxonomic scope" value="Bacteria"/>
</dbReference>
<dbReference type="STRING" id="1048983.EL17_20195"/>
<feature type="binding site" evidence="3">
    <location>
        <position position="499"/>
    </location>
    <ligand>
        <name>Mg(2+)</name>
        <dbReference type="ChEBI" id="CHEBI:18420"/>
    </ligand>
</feature>
<dbReference type="SUPFAM" id="SSF51695">
    <property type="entry name" value="PLC-like phosphodiesterases"/>
    <property type="match status" value="1"/>
</dbReference>
<dbReference type="InterPro" id="IPR017946">
    <property type="entry name" value="PLC-like_Pdiesterase_TIM-brl"/>
</dbReference>
<dbReference type="PANTHER" id="PTHR11596">
    <property type="entry name" value="ALKALINE PHOSPHATASE"/>
    <property type="match status" value="1"/>
</dbReference>
<dbReference type="InterPro" id="IPR001952">
    <property type="entry name" value="Alkaline_phosphatase"/>
</dbReference>
<keyword evidence="3" id="KW-0862">Zinc</keyword>
<evidence type="ECO:0000256" key="3">
    <source>
        <dbReference type="PIRSR" id="PIRSR601952-2"/>
    </source>
</evidence>
<comment type="cofactor">
    <cofactor evidence="3">
        <name>Zn(2+)</name>
        <dbReference type="ChEBI" id="CHEBI:29105"/>
    </cofactor>
    <text evidence="3">Binds 2 Zn(2+) ions.</text>
</comment>
<dbReference type="OrthoDB" id="9794455at2"/>
<reference evidence="5 6" key="1">
    <citation type="submission" date="2014-04" db="EMBL/GenBank/DDBJ databases">
        <title>Characterization and application of a salt tolerant electro-active bacterium.</title>
        <authorList>
            <person name="Yang L."/>
            <person name="Wei S."/>
            <person name="Tay Q.X.M."/>
        </authorList>
    </citation>
    <scope>NUCLEOTIDE SEQUENCE [LARGE SCALE GENOMIC DNA]</scope>
    <source>
        <strain evidence="5 6">LY1</strain>
    </source>
</reference>
<comment type="cofactor">
    <cofactor evidence="3">
        <name>Mg(2+)</name>
        <dbReference type="ChEBI" id="CHEBI:18420"/>
    </cofactor>
    <text evidence="3">Binds 1 Mg(2+) ion.</text>
</comment>
<dbReference type="GO" id="GO:0008081">
    <property type="term" value="F:phosphoric diester hydrolase activity"/>
    <property type="evidence" value="ECO:0007669"/>
    <property type="project" value="InterPro"/>
</dbReference>
<feature type="binding site" evidence="3">
    <location>
        <position position="546"/>
    </location>
    <ligand>
        <name>Zn(2+)</name>
        <dbReference type="ChEBI" id="CHEBI:29105"/>
        <label>2</label>
    </ligand>
</feature>
<accession>A0A074KPW5</accession>
<dbReference type="PRINTS" id="PR00113">
    <property type="entry name" value="ALKPHPHTASE"/>
</dbReference>
<dbReference type="GO" id="GO:0006629">
    <property type="term" value="P:lipid metabolic process"/>
    <property type="evidence" value="ECO:0007669"/>
    <property type="project" value="InterPro"/>
</dbReference>
<dbReference type="SUPFAM" id="SSF53649">
    <property type="entry name" value="Alkaline phosphatase-like"/>
    <property type="match status" value="1"/>
</dbReference>
<dbReference type="Gene3D" id="3.40.720.10">
    <property type="entry name" value="Alkaline Phosphatase, subunit A"/>
    <property type="match status" value="1"/>
</dbReference>
<comment type="similarity">
    <text evidence="4">Belongs to the alkaline phosphatase family.</text>
</comment>
<organism evidence="5 6">
    <name type="scientific">Anditalea andensis</name>
    <dbReference type="NCBI Taxonomy" id="1048983"/>
    <lineage>
        <taxon>Bacteria</taxon>
        <taxon>Pseudomonadati</taxon>
        <taxon>Bacteroidota</taxon>
        <taxon>Cytophagia</taxon>
        <taxon>Cytophagales</taxon>
        <taxon>Cytophagaceae</taxon>
        <taxon>Anditalea</taxon>
    </lineage>
</organism>
<proteinExistence type="inferred from homology"/>
<dbReference type="CDD" id="cd16012">
    <property type="entry name" value="ALP"/>
    <property type="match status" value="1"/>
</dbReference>
<evidence type="ECO:0000313" key="5">
    <source>
        <dbReference type="EMBL" id="KEO71996.1"/>
    </source>
</evidence>
<dbReference type="EMBL" id="JMIH01000031">
    <property type="protein sequence ID" value="KEO71996.1"/>
    <property type="molecule type" value="Genomic_DNA"/>
</dbReference>
<feature type="binding site" evidence="3">
    <location>
        <position position="293"/>
    </location>
    <ligand>
        <name>Mg(2+)</name>
        <dbReference type="ChEBI" id="CHEBI:18420"/>
    </ligand>
</feature>
<dbReference type="PANTHER" id="PTHR11596:SF5">
    <property type="entry name" value="ALKALINE PHOSPHATASE"/>
    <property type="match status" value="1"/>
</dbReference>
<keyword evidence="6" id="KW-1185">Reference proteome</keyword>
<sequence>MQLPKNLILISILYCFFLPVQNTTRAQQSFKIHSHNDYLNTVPFWTAFGSQAASIEVDLFLRNDSLLVAHEVETIHPARTFQSLYLENIRKSVQLELEHKPYLLLVDLKTEAEPTLNRLMEICEGYLDILYSPSNQNGIKLVISGKRPYSDRYKNYPAYLFFDHQELTDLALLDVDKVEMISLPFDKFSVWNGKGRIVEEERQALKAVIDAVHQIGKPIRFWATPDSKTAWKALHELGVDYINTDHPSEANKYLGNLADRLVIGQLKSDIYEPHFMYDGKQAKVDKVILLIGDGTGLAQLNAGMVGNGNQLNILNLKNIGLVKTQALDDFTTDSAAGGTAIATGKKTHNRGIGQNDTVPYNNITAALSALSFYNGLVSSDNITGATPAAFFAHQKDRDNINGIGLDLSLSAINVFIAGGRNDFLRYQNGAYDSLVSNGFEIISTLADIQNSEYLKVGYFASHHGLPSVLKGREGYLAQATFQALEFLRKKEGPFFLMVEGAQIDTGGHQNDAKKVVEEVIDFDQAVGVALEFADKNPGTLVLITADHETGGLTLPQGDVSKNLVELEFSTEDHTGIMVPIFAYGPHADSFKGVYENTEIYGKIMEIILKYHLKTDR</sequence>
<evidence type="ECO:0000256" key="4">
    <source>
        <dbReference type="RuleBase" id="RU003946"/>
    </source>
</evidence>
<dbReference type="InterPro" id="IPR017850">
    <property type="entry name" value="Alkaline_phosphatase_core_sf"/>
</dbReference>
<dbReference type="SMART" id="SM00098">
    <property type="entry name" value="alkPPc"/>
    <property type="match status" value="1"/>
</dbReference>
<evidence type="ECO:0000313" key="6">
    <source>
        <dbReference type="Proteomes" id="UP000027821"/>
    </source>
</evidence>
<name>A0A074KPW5_9BACT</name>
<evidence type="ECO:0000256" key="2">
    <source>
        <dbReference type="PIRSR" id="PIRSR601952-1"/>
    </source>
</evidence>
<dbReference type="Gene3D" id="3.20.20.190">
    <property type="entry name" value="Phosphatidylinositol (PI) phosphodiesterase"/>
    <property type="match status" value="1"/>
</dbReference>
<feature type="binding site" evidence="3">
    <location>
        <position position="386"/>
    </location>
    <ligand>
        <name>Mg(2+)</name>
        <dbReference type="ChEBI" id="CHEBI:18420"/>
    </ligand>
</feature>
<feature type="binding site" evidence="3">
    <location>
        <position position="508"/>
    </location>
    <ligand>
        <name>Zn(2+)</name>
        <dbReference type="ChEBI" id="CHEBI:29105"/>
        <label>2</label>
    </ligand>
</feature>
<feature type="binding site" evidence="3">
    <location>
        <position position="504"/>
    </location>
    <ligand>
        <name>Zn(2+)</name>
        <dbReference type="ChEBI" id="CHEBI:29105"/>
        <label>2</label>
    </ligand>
</feature>
<evidence type="ECO:0000256" key="1">
    <source>
        <dbReference type="ARBA" id="ARBA00022553"/>
    </source>
</evidence>
<keyword evidence="1" id="KW-0597">Phosphoprotein</keyword>
<dbReference type="AlphaFoldDB" id="A0A074KPW5"/>
<dbReference type="Pfam" id="PF00245">
    <property type="entry name" value="Alk_phosphatase"/>
    <property type="match status" value="2"/>
</dbReference>
<feature type="active site" description="Phosphoserine intermediate" evidence="2">
    <location>
        <position position="334"/>
    </location>
</feature>
<keyword evidence="3" id="KW-0460">Magnesium</keyword>
<feature type="binding site" evidence="3">
    <location>
        <position position="547"/>
    </location>
    <ligand>
        <name>Zn(2+)</name>
        <dbReference type="ChEBI" id="CHEBI:29105"/>
        <label>2</label>
    </ligand>
</feature>
<dbReference type="RefSeq" id="WP_051720233.1">
    <property type="nucleotide sequence ID" value="NZ_JMIH01000031.1"/>
</dbReference>